<keyword evidence="1" id="KW-0677">Repeat</keyword>
<name>A0A2H3H7L1_FUSOX</name>
<dbReference type="PROSITE" id="PS50297">
    <property type="entry name" value="ANK_REP_REGION"/>
    <property type="match status" value="4"/>
</dbReference>
<dbReference type="PRINTS" id="PR01415">
    <property type="entry name" value="ANKYRIN"/>
</dbReference>
<feature type="repeat" description="ANK" evidence="3">
    <location>
        <begin position="415"/>
        <end position="447"/>
    </location>
</feature>
<organism evidence="5 6">
    <name type="scientific">Fusarium oxysporum f. sp. radicis-cucumerinum</name>
    <dbReference type="NCBI Taxonomy" id="327505"/>
    <lineage>
        <taxon>Eukaryota</taxon>
        <taxon>Fungi</taxon>
        <taxon>Dikarya</taxon>
        <taxon>Ascomycota</taxon>
        <taxon>Pezizomycotina</taxon>
        <taxon>Sordariomycetes</taxon>
        <taxon>Hypocreomycetidae</taxon>
        <taxon>Hypocreales</taxon>
        <taxon>Nectriaceae</taxon>
        <taxon>Fusarium</taxon>
        <taxon>Fusarium oxysporum species complex</taxon>
    </lineage>
</organism>
<dbReference type="STRING" id="327505.A0A2H3H7L1"/>
<keyword evidence="2 3" id="KW-0040">ANK repeat</keyword>
<dbReference type="SMART" id="SM00248">
    <property type="entry name" value="ANK"/>
    <property type="match status" value="7"/>
</dbReference>
<feature type="repeat" description="ANK" evidence="3">
    <location>
        <begin position="621"/>
        <end position="653"/>
    </location>
</feature>
<dbReference type="PANTHER" id="PTHR24198:SF165">
    <property type="entry name" value="ANKYRIN REPEAT-CONTAINING PROTEIN-RELATED"/>
    <property type="match status" value="1"/>
</dbReference>
<dbReference type="EMBL" id="MABQ02000004">
    <property type="protein sequence ID" value="PCD38645.1"/>
    <property type="molecule type" value="Genomic_DNA"/>
</dbReference>
<reference evidence="5 6" key="2">
    <citation type="journal article" date="2017" name="Sci. Rep.">
        <title>A mobile pathogenicity chromosome in Fusarium oxysporum for infection of multiple cucurbit species.</title>
        <authorList>
            <person name="van Dam P."/>
            <person name="Fokkens L."/>
            <person name="Ayukawa Y."/>
            <person name="van der Gragt M."/>
            <person name="Ter Horst A."/>
            <person name="Brankovics B."/>
            <person name="Houterman P.M."/>
            <person name="Arie T."/>
            <person name="Rep M."/>
        </authorList>
    </citation>
    <scope>NUCLEOTIDE SEQUENCE [LARGE SCALE GENOMIC DNA]</scope>
    <source>
        <strain evidence="5 6">Forc016</strain>
    </source>
</reference>
<dbReference type="Pfam" id="PF12796">
    <property type="entry name" value="Ank_2"/>
    <property type="match status" value="1"/>
</dbReference>
<evidence type="ECO:0000313" key="5">
    <source>
        <dbReference type="EMBL" id="PCD38645.1"/>
    </source>
</evidence>
<feature type="region of interest" description="Disordered" evidence="4">
    <location>
        <begin position="225"/>
        <end position="267"/>
    </location>
</feature>
<dbReference type="Gene3D" id="1.25.40.20">
    <property type="entry name" value="Ankyrin repeat-containing domain"/>
    <property type="match status" value="3"/>
</dbReference>
<comment type="caution">
    <text evidence="5">The sequence shown here is derived from an EMBL/GenBank/DDBJ whole genome shotgun (WGS) entry which is preliminary data.</text>
</comment>
<evidence type="ECO:0000256" key="1">
    <source>
        <dbReference type="ARBA" id="ARBA00022737"/>
    </source>
</evidence>
<dbReference type="PANTHER" id="PTHR24198">
    <property type="entry name" value="ANKYRIN REPEAT AND PROTEIN KINASE DOMAIN-CONTAINING PROTEIN"/>
    <property type="match status" value="1"/>
</dbReference>
<dbReference type="Proteomes" id="UP000219602">
    <property type="component" value="Chromosome 5"/>
</dbReference>
<proteinExistence type="predicted"/>
<feature type="repeat" description="ANK" evidence="3">
    <location>
        <begin position="521"/>
        <end position="553"/>
    </location>
</feature>
<dbReference type="Pfam" id="PF13637">
    <property type="entry name" value="Ank_4"/>
    <property type="match status" value="1"/>
</dbReference>
<feature type="repeat" description="ANK" evidence="3">
    <location>
        <begin position="587"/>
        <end position="616"/>
    </location>
</feature>
<accession>A0A2H3H7L1</accession>
<evidence type="ECO:0000256" key="2">
    <source>
        <dbReference type="ARBA" id="ARBA00023043"/>
    </source>
</evidence>
<evidence type="ECO:0000256" key="4">
    <source>
        <dbReference type="SAM" id="MobiDB-lite"/>
    </source>
</evidence>
<dbReference type="PROSITE" id="PS50088">
    <property type="entry name" value="ANK_REPEAT"/>
    <property type="match status" value="5"/>
</dbReference>
<feature type="repeat" description="ANK" evidence="3">
    <location>
        <begin position="554"/>
        <end position="586"/>
    </location>
</feature>
<reference evidence="5 6" key="1">
    <citation type="journal article" date="2016" name="Environ. Microbiol.">
        <title>Effector profiles distinguish formae speciales of Fusarium oxysporum.</title>
        <authorList>
            <person name="van Dam P."/>
            <person name="Fokkens L."/>
            <person name="Schmidt S.M."/>
            <person name="Linmans J.H."/>
            <person name="Kistler H.C."/>
            <person name="Ma L.J."/>
            <person name="Rep M."/>
        </authorList>
    </citation>
    <scope>NUCLEOTIDE SEQUENCE [LARGE SCALE GENOMIC DNA]</scope>
    <source>
        <strain evidence="5 6">Forc016</strain>
    </source>
</reference>
<gene>
    <name evidence="5" type="ORF">AU210_007112</name>
</gene>
<dbReference type="Pfam" id="PF00023">
    <property type="entry name" value="Ank"/>
    <property type="match status" value="1"/>
</dbReference>
<evidence type="ECO:0000256" key="3">
    <source>
        <dbReference type="PROSITE-ProRule" id="PRU00023"/>
    </source>
</evidence>
<evidence type="ECO:0000313" key="6">
    <source>
        <dbReference type="Proteomes" id="UP000219602"/>
    </source>
</evidence>
<dbReference type="SUPFAM" id="SSF48403">
    <property type="entry name" value="Ankyrin repeat"/>
    <property type="match status" value="1"/>
</dbReference>
<dbReference type="InterPro" id="IPR002110">
    <property type="entry name" value="Ankyrin_rpt"/>
</dbReference>
<sequence length="779" mass="86856">MAEALGVASSIIAVVGASIKTTETILGLISLYRDAPVEVSFLKNDVADTQIILSNVKENISSIRHVEHRLGLTDSDAVWCNLQNNDKAGFLLKRLELSLIEIEETLRMIESKFKDNTIIDRATWMMHRNKIKTLRANLREQKDNIILYFSGSASTQASRNFVLLTKVLCENSQNIHQEGQRHNHLDALLQNMSRSLAALSTIPERQTQLIALLENLAPSVVTLEQRTTDTTSSQTIKNKSNMGKPDETPTAGAARSLPQLSPVPNTSSIQISTESISTLKLEFSRFQKRGCVLGCECHCHQRRRYRSPSFAQKILGEAFVAFSSIPLLSRPCHNGCMHKSRFSFNFTYHLPTAFLNKMVSLVYMTTTQGDPAVCIKVRPLSTDFSIYRAIEKCDVGGIHKMLEGRLVHPSASFKGGWTPLHYAISYGYTNIIKSLLAVGADPLIEDGRNQLSPLEWAWTKILGGVYDQETQVEMEQLFNDRDCLEEMRFPPLHRLVLGLDKSSLEEHLVNSRGQVDSVDGSGRTALSWAAQRGMTYAVTTLLRYGANPNINTPNGHSPLMFASEARNPDSIRPLLGAGANVAQYDVEGQTALHYAAGHWDDLAYYEPLVEYGSDVNWPTIPRLTPLTTVIIEGHNKAMKYLVANGADVNMKGHDGRSPGFYAVEYNNHAAIQFLQDSGVDFRGYSEAYPSVLHVAAYHADVETIKMLTSYYLVLEDVECIDSKGLTVLQIVEERVKRRNVEAGFTQAFELLLQSVVSEEVKGLESRPESEIFYDAVEYL</sequence>
<protein>
    <submittedName>
        <fullName evidence="5">Uncharacterized protein</fullName>
    </submittedName>
</protein>
<dbReference type="AlphaFoldDB" id="A0A2H3H7L1"/>
<feature type="compositionally biased region" description="Polar residues" evidence="4">
    <location>
        <begin position="225"/>
        <end position="241"/>
    </location>
</feature>
<dbReference type="InterPro" id="IPR036770">
    <property type="entry name" value="Ankyrin_rpt-contain_sf"/>
</dbReference>